<dbReference type="InterPro" id="IPR036361">
    <property type="entry name" value="SAP_dom_sf"/>
</dbReference>
<organism evidence="5 6">
    <name type="scientific">Durusdinium trenchii</name>
    <dbReference type="NCBI Taxonomy" id="1381693"/>
    <lineage>
        <taxon>Eukaryota</taxon>
        <taxon>Sar</taxon>
        <taxon>Alveolata</taxon>
        <taxon>Dinophyceae</taxon>
        <taxon>Suessiales</taxon>
        <taxon>Symbiodiniaceae</taxon>
        <taxon>Durusdinium</taxon>
    </lineage>
</organism>
<comment type="similarity">
    <text evidence="2">Belongs to the SAP domain-containing ribonucleoprotein family.</text>
</comment>
<feature type="domain" description="SAP" evidence="4">
    <location>
        <begin position="9"/>
        <end position="43"/>
    </location>
</feature>
<dbReference type="InterPro" id="IPR052240">
    <property type="entry name" value="SAP_domain_ribonucleoprotein"/>
</dbReference>
<evidence type="ECO:0000313" key="6">
    <source>
        <dbReference type="Proteomes" id="UP001642464"/>
    </source>
</evidence>
<accession>A0ABP0SGE2</accession>
<evidence type="ECO:0000256" key="1">
    <source>
        <dbReference type="ARBA" id="ARBA00022553"/>
    </source>
</evidence>
<gene>
    <name evidence="5" type="ORF">SCF082_LOCUS51736</name>
</gene>
<dbReference type="Proteomes" id="UP001642464">
    <property type="component" value="Unassembled WGS sequence"/>
</dbReference>
<feature type="region of interest" description="Disordered" evidence="3">
    <location>
        <begin position="191"/>
        <end position="236"/>
    </location>
</feature>
<dbReference type="SUPFAM" id="SSF68906">
    <property type="entry name" value="SAP domain"/>
    <property type="match status" value="1"/>
</dbReference>
<keyword evidence="6" id="KW-1185">Reference proteome</keyword>
<protein>
    <recommendedName>
        <fullName evidence="4">SAP domain-containing protein</fullName>
    </recommendedName>
</protein>
<dbReference type="EMBL" id="CAXAMM010043731">
    <property type="protein sequence ID" value="CAK9111460.1"/>
    <property type="molecule type" value="Genomic_DNA"/>
</dbReference>
<dbReference type="Gene3D" id="1.10.720.30">
    <property type="entry name" value="SAP domain"/>
    <property type="match status" value="1"/>
</dbReference>
<dbReference type="SMART" id="SM00513">
    <property type="entry name" value="SAP"/>
    <property type="match status" value="2"/>
</dbReference>
<dbReference type="PANTHER" id="PTHR46551">
    <property type="entry name" value="SAP DOMAIN-CONTAINING RIBONUCLEOPROTEIN"/>
    <property type="match status" value="1"/>
</dbReference>
<feature type="domain" description="SAP" evidence="4">
    <location>
        <begin position="60"/>
        <end position="94"/>
    </location>
</feature>
<feature type="compositionally biased region" description="Acidic residues" evidence="3">
    <location>
        <begin position="227"/>
        <end position="236"/>
    </location>
</feature>
<sequence length="236" mass="26638">MAISDMAISSELPMCELKRQCERHGLASHGNKQQVWETLKNHLGLDDSADSCDTAGRMISSRLTLRSLRAHCKRHGLKVRGDKQQVWARLRDHLGLEEEEEEEGEEEEDEDFEDDRCEGGLTDHPAIEEEAEEDRDFEADPCESEGEQPMLAVNLGRKPLVETPHVVSKNNKLTSLASFVIQGNTKRRIVLPDRYSPSPSYIEDDDDSDSKDISLDSSTRNMKTDSEPDDVIELSD</sequence>
<evidence type="ECO:0000313" key="5">
    <source>
        <dbReference type="EMBL" id="CAK9111460.1"/>
    </source>
</evidence>
<name>A0ABP0SGE2_9DINO</name>
<feature type="region of interest" description="Disordered" evidence="3">
    <location>
        <begin position="94"/>
        <end position="135"/>
    </location>
</feature>
<reference evidence="5 6" key="1">
    <citation type="submission" date="2024-02" db="EMBL/GenBank/DDBJ databases">
        <authorList>
            <person name="Chen Y."/>
            <person name="Shah S."/>
            <person name="Dougan E. K."/>
            <person name="Thang M."/>
            <person name="Chan C."/>
        </authorList>
    </citation>
    <scope>NUCLEOTIDE SEQUENCE [LARGE SCALE GENOMIC DNA]</scope>
</reference>
<dbReference type="PANTHER" id="PTHR46551:SF1">
    <property type="entry name" value="SAP DOMAIN-CONTAINING RIBONUCLEOPROTEIN"/>
    <property type="match status" value="1"/>
</dbReference>
<evidence type="ECO:0000256" key="2">
    <source>
        <dbReference type="ARBA" id="ARBA00046328"/>
    </source>
</evidence>
<proteinExistence type="inferred from homology"/>
<comment type="caution">
    <text evidence="5">The sequence shown here is derived from an EMBL/GenBank/DDBJ whole genome shotgun (WGS) entry which is preliminary data.</text>
</comment>
<evidence type="ECO:0000256" key="3">
    <source>
        <dbReference type="SAM" id="MobiDB-lite"/>
    </source>
</evidence>
<feature type="compositionally biased region" description="Acidic residues" evidence="3">
    <location>
        <begin position="97"/>
        <end position="116"/>
    </location>
</feature>
<evidence type="ECO:0000259" key="4">
    <source>
        <dbReference type="PROSITE" id="PS50800"/>
    </source>
</evidence>
<dbReference type="PROSITE" id="PS50800">
    <property type="entry name" value="SAP"/>
    <property type="match status" value="2"/>
</dbReference>
<dbReference type="InterPro" id="IPR003034">
    <property type="entry name" value="SAP_dom"/>
</dbReference>
<keyword evidence="1" id="KW-0597">Phosphoprotein</keyword>